<reference evidence="2 3" key="1">
    <citation type="submission" date="2019-02" db="EMBL/GenBank/DDBJ databases">
        <title>Genomic Encyclopedia of Archaeal and Bacterial Type Strains, Phase II (KMG-II): from individual species to whole genera.</title>
        <authorList>
            <person name="Goeker M."/>
        </authorList>
    </citation>
    <scope>NUCLEOTIDE SEQUENCE [LARGE SCALE GENOMIC DNA]</scope>
    <source>
        <strain evidence="2 3">DSM 18101</strain>
    </source>
</reference>
<protein>
    <submittedName>
        <fullName evidence="2">Uncharacterized protein</fullName>
    </submittedName>
</protein>
<keyword evidence="1" id="KW-0472">Membrane</keyword>
<keyword evidence="1" id="KW-0812">Transmembrane</keyword>
<dbReference type="EMBL" id="SHKW01000007">
    <property type="protein sequence ID" value="RZU29731.1"/>
    <property type="molecule type" value="Genomic_DNA"/>
</dbReference>
<gene>
    <name evidence="2" type="ORF">BDD14_6342</name>
</gene>
<keyword evidence="3" id="KW-1185">Reference proteome</keyword>
<dbReference type="AlphaFoldDB" id="A0A4Q7Y133"/>
<evidence type="ECO:0000313" key="2">
    <source>
        <dbReference type="EMBL" id="RZU29731.1"/>
    </source>
</evidence>
<dbReference type="Proteomes" id="UP000292958">
    <property type="component" value="Unassembled WGS sequence"/>
</dbReference>
<accession>A0A4Q7Y133</accession>
<evidence type="ECO:0000256" key="1">
    <source>
        <dbReference type="SAM" id="Phobius"/>
    </source>
</evidence>
<proteinExistence type="predicted"/>
<keyword evidence="1" id="KW-1133">Transmembrane helix</keyword>
<feature type="transmembrane region" description="Helical" evidence="1">
    <location>
        <begin position="81"/>
        <end position="101"/>
    </location>
</feature>
<evidence type="ECO:0000313" key="3">
    <source>
        <dbReference type="Proteomes" id="UP000292958"/>
    </source>
</evidence>
<organism evidence="2 3">
    <name type="scientific">Edaphobacter modestus</name>
    <dbReference type="NCBI Taxonomy" id="388466"/>
    <lineage>
        <taxon>Bacteria</taxon>
        <taxon>Pseudomonadati</taxon>
        <taxon>Acidobacteriota</taxon>
        <taxon>Terriglobia</taxon>
        <taxon>Terriglobales</taxon>
        <taxon>Acidobacteriaceae</taxon>
        <taxon>Edaphobacter</taxon>
    </lineage>
</organism>
<comment type="caution">
    <text evidence="2">The sequence shown here is derived from an EMBL/GenBank/DDBJ whole genome shotgun (WGS) entry which is preliminary data.</text>
</comment>
<name>A0A4Q7Y133_9BACT</name>
<sequence>MSMESSCRKRRDDLLAHVEHCLTCSIALEEAKAQSAYIRGARSSVSAPDSLRNAVTLKLQDAARAGSGPRIVQRNSSLMRVWSLTAVAAILLVVTGCVFTFNRQMQKRNNLMIHDGDSCASATRTKRDASGYLLRLTRGRKLVVRGCTHTRGSLSCSLENYLA</sequence>